<feature type="binding site" evidence="6">
    <location>
        <begin position="97"/>
        <end position="100"/>
    </location>
    <ligand>
        <name>FMN</name>
        <dbReference type="ChEBI" id="CHEBI:58210"/>
    </ligand>
</feature>
<feature type="domain" description="Flavodoxin-like fold" evidence="7">
    <location>
        <begin position="1"/>
        <end position="194"/>
    </location>
</feature>
<comment type="function">
    <text evidence="6">Also exhibits azoreductase activity. Catalyzes the reductive cleavage of the azo bond in aromatic azo compounds to the corresponding amines.</text>
</comment>
<dbReference type="InterPro" id="IPR023048">
    <property type="entry name" value="NADH:quinone_OxRdtase_FMN_depd"/>
</dbReference>
<keyword evidence="2 6" id="KW-0288">FMN</keyword>
<reference evidence="8 9" key="1">
    <citation type="submission" date="2019-02" db="EMBL/GenBank/DDBJ databases">
        <title>Genomic Encyclopedia of Archaeal and Bacterial Type Strains, Phase II (KMG-II): from individual species to whole genera.</title>
        <authorList>
            <person name="Goeker M."/>
        </authorList>
    </citation>
    <scope>NUCLEOTIDE SEQUENCE [LARGE SCALE GENOMIC DNA]</scope>
    <source>
        <strain evidence="8 9">DSM 18101</strain>
    </source>
</reference>
<dbReference type="PANTHER" id="PTHR43741">
    <property type="entry name" value="FMN-DEPENDENT NADH-AZOREDUCTASE 1"/>
    <property type="match status" value="1"/>
</dbReference>
<dbReference type="SUPFAM" id="SSF52218">
    <property type="entry name" value="Flavoproteins"/>
    <property type="match status" value="1"/>
</dbReference>
<comment type="catalytic activity">
    <reaction evidence="6">
        <text>2 a quinone + NADH + H(+) = 2 a 1,4-benzosemiquinone + NAD(+)</text>
        <dbReference type="Rhea" id="RHEA:65952"/>
        <dbReference type="ChEBI" id="CHEBI:15378"/>
        <dbReference type="ChEBI" id="CHEBI:57540"/>
        <dbReference type="ChEBI" id="CHEBI:57945"/>
        <dbReference type="ChEBI" id="CHEBI:132124"/>
        <dbReference type="ChEBI" id="CHEBI:134225"/>
    </reaction>
</comment>
<protein>
    <recommendedName>
        <fullName evidence="6">FMN dependent NADH:quinone oxidoreductase</fullName>
        <ecNumber evidence="6">1.6.5.-</ecNumber>
    </recommendedName>
    <alternativeName>
        <fullName evidence="6">Azo-dye reductase</fullName>
    </alternativeName>
    <alternativeName>
        <fullName evidence="6">FMN-dependent NADH-azo compound oxidoreductase</fullName>
    </alternativeName>
    <alternativeName>
        <fullName evidence="6">FMN-dependent NADH-azoreductase</fullName>
        <ecNumber evidence="6">1.7.1.17</ecNumber>
    </alternativeName>
</protein>
<comment type="function">
    <text evidence="6">Quinone reductase that provides resistance to thiol-specific stress caused by electrophilic quinones.</text>
</comment>
<dbReference type="Proteomes" id="UP000292958">
    <property type="component" value="Unassembled WGS sequence"/>
</dbReference>
<evidence type="ECO:0000256" key="3">
    <source>
        <dbReference type="ARBA" id="ARBA00023002"/>
    </source>
</evidence>
<name>A0A4Q7YXN5_9BACT</name>
<evidence type="ECO:0000256" key="5">
    <source>
        <dbReference type="ARBA" id="ARBA00048542"/>
    </source>
</evidence>
<dbReference type="PANTHER" id="PTHR43741:SF4">
    <property type="entry name" value="FMN-DEPENDENT NADH:QUINONE OXIDOREDUCTASE"/>
    <property type="match status" value="1"/>
</dbReference>
<evidence type="ECO:0000256" key="2">
    <source>
        <dbReference type="ARBA" id="ARBA00022643"/>
    </source>
</evidence>
<keyword evidence="3 6" id="KW-0560">Oxidoreductase</keyword>
<evidence type="ECO:0000313" key="8">
    <source>
        <dbReference type="EMBL" id="RZU42214.1"/>
    </source>
</evidence>
<feature type="binding site" evidence="6">
    <location>
        <position position="9"/>
    </location>
    <ligand>
        <name>FMN</name>
        <dbReference type="ChEBI" id="CHEBI:58210"/>
    </ligand>
</feature>
<keyword evidence="9" id="KW-1185">Reference proteome</keyword>
<evidence type="ECO:0000256" key="1">
    <source>
        <dbReference type="ARBA" id="ARBA00022630"/>
    </source>
</evidence>
<evidence type="ECO:0000313" key="9">
    <source>
        <dbReference type="Proteomes" id="UP000292958"/>
    </source>
</evidence>
<evidence type="ECO:0000256" key="6">
    <source>
        <dbReference type="HAMAP-Rule" id="MF_01216"/>
    </source>
</evidence>
<keyword evidence="4 6" id="KW-0520">NAD</keyword>
<comment type="subunit">
    <text evidence="6">Homodimer.</text>
</comment>
<dbReference type="HAMAP" id="MF_01216">
    <property type="entry name" value="Azoreductase_type1"/>
    <property type="match status" value="1"/>
</dbReference>
<dbReference type="EC" id="1.6.5.-" evidence="6"/>
<feature type="binding site" evidence="6">
    <location>
        <begin position="15"/>
        <end position="17"/>
    </location>
    <ligand>
        <name>FMN</name>
        <dbReference type="ChEBI" id="CHEBI:58210"/>
    </ligand>
</feature>
<evidence type="ECO:0000259" key="7">
    <source>
        <dbReference type="Pfam" id="PF02525"/>
    </source>
</evidence>
<dbReference type="AlphaFoldDB" id="A0A4Q7YXN5"/>
<comment type="caution">
    <text evidence="6">Lacks conserved residue(s) required for the propagation of feature annotation.</text>
</comment>
<comment type="caution">
    <text evidence="8">The sequence shown here is derived from an EMBL/GenBank/DDBJ whole genome shotgun (WGS) entry which is preliminary data.</text>
</comment>
<proteinExistence type="inferred from homology"/>
<dbReference type="GO" id="GO:0009055">
    <property type="term" value="F:electron transfer activity"/>
    <property type="evidence" value="ECO:0007669"/>
    <property type="project" value="UniProtKB-UniRule"/>
</dbReference>
<comment type="cofactor">
    <cofactor evidence="6">
        <name>FMN</name>
        <dbReference type="ChEBI" id="CHEBI:58210"/>
    </cofactor>
    <text evidence="6">Binds 1 FMN per subunit.</text>
</comment>
<dbReference type="GO" id="GO:0016652">
    <property type="term" value="F:oxidoreductase activity, acting on NAD(P)H as acceptor"/>
    <property type="evidence" value="ECO:0007669"/>
    <property type="project" value="UniProtKB-UniRule"/>
</dbReference>
<comment type="catalytic activity">
    <reaction evidence="5">
        <text>N,N-dimethyl-1,4-phenylenediamine + anthranilate + 2 NAD(+) = 2-(4-dimethylaminophenyl)diazenylbenzoate + 2 NADH + 2 H(+)</text>
        <dbReference type="Rhea" id="RHEA:55872"/>
        <dbReference type="ChEBI" id="CHEBI:15378"/>
        <dbReference type="ChEBI" id="CHEBI:15783"/>
        <dbReference type="ChEBI" id="CHEBI:16567"/>
        <dbReference type="ChEBI" id="CHEBI:57540"/>
        <dbReference type="ChEBI" id="CHEBI:57945"/>
        <dbReference type="ChEBI" id="CHEBI:71579"/>
        <dbReference type="EC" id="1.7.1.17"/>
    </reaction>
    <physiologicalReaction direction="right-to-left" evidence="5">
        <dbReference type="Rhea" id="RHEA:55874"/>
    </physiologicalReaction>
</comment>
<dbReference type="GO" id="GO:0010181">
    <property type="term" value="F:FMN binding"/>
    <property type="evidence" value="ECO:0007669"/>
    <property type="project" value="UniProtKB-UniRule"/>
</dbReference>
<dbReference type="EC" id="1.7.1.17" evidence="6"/>
<dbReference type="InterPro" id="IPR003680">
    <property type="entry name" value="Flavodoxin_fold"/>
</dbReference>
<dbReference type="GO" id="GO:0016655">
    <property type="term" value="F:oxidoreductase activity, acting on NAD(P)H, quinone or similar compound as acceptor"/>
    <property type="evidence" value="ECO:0007669"/>
    <property type="project" value="InterPro"/>
</dbReference>
<dbReference type="RefSeq" id="WP_130420004.1">
    <property type="nucleotide sequence ID" value="NZ_SHKW01000001.1"/>
</dbReference>
<keyword evidence="1 6" id="KW-0285">Flavoprotein</keyword>
<evidence type="ECO:0000256" key="4">
    <source>
        <dbReference type="ARBA" id="ARBA00023027"/>
    </source>
</evidence>
<dbReference type="Gene3D" id="3.40.50.360">
    <property type="match status" value="1"/>
</dbReference>
<sequence>MKLLEIQSSPRGESSDSISLTKSFIEACKSDDTSIVVDTLNVWHERLPEFDYEAIGAKYKAVKHETMTEAESNVWERIQSLIQRFQNADRIVLGTPMWNFGLPYKLKQLIDLVAQRNYLFAYDGKQYGPLLNVEKAIVVYTRGSRFLEGTPIPPSRFDHQTNYLDFWLQLVGVRDLRSVIVDNAWNQDRQESEVSLAKGKATLERLVEWFLN</sequence>
<dbReference type="InterPro" id="IPR050104">
    <property type="entry name" value="FMN-dep_NADH:Q_OxRdtase_AzoR1"/>
</dbReference>
<organism evidence="8 9">
    <name type="scientific">Edaphobacter modestus</name>
    <dbReference type="NCBI Taxonomy" id="388466"/>
    <lineage>
        <taxon>Bacteria</taxon>
        <taxon>Pseudomonadati</taxon>
        <taxon>Acidobacteriota</taxon>
        <taxon>Terriglobia</taxon>
        <taxon>Terriglobales</taxon>
        <taxon>Acidobacteriaceae</taxon>
        <taxon>Edaphobacter</taxon>
    </lineage>
</organism>
<dbReference type="Pfam" id="PF02525">
    <property type="entry name" value="Flavodoxin_2"/>
    <property type="match status" value="1"/>
</dbReference>
<accession>A0A4Q7YXN5</accession>
<gene>
    <name evidence="6" type="primary">azoR</name>
    <name evidence="8" type="ORF">BDD14_3766</name>
</gene>
<dbReference type="InterPro" id="IPR029039">
    <property type="entry name" value="Flavoprotein-like_sf"/>
</dbReference>
<comment type="similarity">
    <text evidence="6">Belongs to the azoreductase type 1 family.</text>
</comment>
<dbReference type="OrthoDB" id="9787136at2"/>
<dbReference type="EMBL" id="SHKW01000001">
    <property type="protein sequence ID" value="RZU42214.1"/>
    <property type="molecule type" value="Genomic_DNA"/>
</dbReference>